<dbReference type="SUPFAM" id="SSF90112">
    <property type="entry name" value="Neurotransmitter-gated ion-channel transmembrane pore"/>
    <property type="match status" value="1"/>
</dbReference>
<evidence type="ECO:0000256" key="4">
    <source>
        <dbReference type="ARBA" id="ARBA00023136"/>
    </source>
</evidence>
<feature type="transmembrane region" description="Helical" evidence="5">
    <location>
        <begin position="192"/>
        <end position="211"/>
    </location>
</feature>
<dbReference type="GO" id="GO:0004888">
    <property type="term" value="F:transmembrane signaling receptor activity"/>
    <property type="evidence" value="ECO:0007669"/>
    <property type="project" value="InterPro"/>
</dbReference>
<dbReference type="InterPro" id="IPR006029">
    <property type="entry name" value="Neurotrans-gated_channel_TM"/>
</dbReference>
<keyword evidence="4 5" id="KW-0472">Membrane</keyword>
<dbReference type="EMBL" id="JAIWYP010000004">
    <property type="protein sequence ID" value="KAH3833511.1"/>
    <property type="molecule type" value="Genomic_DNA"/>
</dbReference>
<dbReference type="SUPFAM" id="SSF63712">
    <property type="entry name" value="Nicotinic receptor ligand binding domain-like"/>
    <property type="match status" value="1"/>
</dbReference>
<gene>
    <name evidence="8" type="ORF">DPMN_106822</name>
</gene>
<keyword evidence="3 5" id="KW-1133">Transmembrane helix</keyword>
<organism evidence="8 9">
    <name type="scientific">Dreissena polymorpha</name>
    <name type="common">Zebra mussel</name>
    <name type="synonym">Mytilus polymorpha</name>
    <dbReference type="NCBI Taxonomy" id="45954"/>
    <lineage>
        <taxon>Eukaryota</taxon>
        <taxon>Metazoa</taxon>
        <taxon>Spiralia</taxon>
        <taxon>Lophotrochozoa</taxon>
        <taxon>Mollusca</taxon>
        <taxon>Bivalvia</taxon>
        <taxon>Autobranchia</taxon>
        <taxon>Heteroconchia</taxon>
        <taxon>Euheterodonta</taxon>
        <taxon>Imparidentia</taxon>
        <taxon>Neoheterodontei</taxon>
        <taxon>Myida</taxon>
        <taxon>Dreissenoidea</taxon>
        <taxon>Dreissenidae</taxon>
        <taxon>Dreissena</taxon>
    </lineage>
</organism>
<evidence type="ECO:0000256" key="1">
    <source>
        <dbReference type="ARBA" id="ARBA00004141"/>
    </source>
</evidence>
<dbReference type="GO" id="GO:0016020">
    <property type="term" value="C:membrane"/>
    <property type="evidence" value="ECO:0007669"/>
    <property type="project" value="UniProtKB-SubCell"/>
</dbReference>
<feature type="transmembrane region" description="Helical" evidence="5">
    <location>
        <begin position="223"/>
        <end position="246"/>
    </location>
</feature>
<dbReference type="InterPro" id="IPR006201">
    <property type="entry name" value="Neur_channel"/>
</dbReference>
<dbReference type="PRINTS" id="PR00252">
    <property type="entry name" value="NRIONCHANNEL"/>
</dbReference>
<dbReference type="OrthoDB" id="5975154at2759"/>
<dbReference type="GO" id="GO:0005230">
    <property type="term" value="F:extracellular ligand-gated monoatomic ion channel activity"/>
    <property type="evidence" value="ECO:0007669"/>
    <property type="project" value="InterPro"/>
</dbReference>
<dbReference type="Pfam" id="PF02932">
    <property type="entry name" value="Neur_chan_memb"/>
    <property type="match status" value="1"/>
</dbReference>
<comment type="caution">
    <text evidence="8">The sequence shown here is derived from an EMBL/GenBank/DDBJ whole genome shotgun (WGS) entry which is preliminary data.</text>
</comment>
<accession>A0A9D4K5P6</accession>
<sequence>MWIYEKWKDSHLTWEPRDFDGLDLIMVPATSIWLPDIYIFNIAGSYKDGFVNVTGSKVLVQPDGNVTWAVPLHINSYCSVDATFFPYDKQMCDIHFGSWIYDISQLEIRTYTESVDLTRYIVNSEFDLTKTEMRQTVEHAGCFPGDGKHSMVHLNLLLRRKTNYYDYIVIAPTINLCVLTLATFLLPCECGWKIAIGLTVFLTLYVLQLLIAENVPDTNSTPLISVFLLVVMSLNCISLIMATIIMNVKRRGLKDPPPPVPKMLLHICESCLSKLICNYLSNWKRIAAIDRVGEESVTIFPPDDDYDAEVYSYDACQYVELQDITPDASNDSSVVHSTCNDDVTTLNEELSRTQTSESSCLLNSFDSQCPGGSRSVEPLLQPDLNQNPYHKGHDNCKYNCEEYSDLLIAPLASICLRPDYMCRQRPKQRLSYRRAIKSGHTLVREQNGIGHNNDSVIENISLKYQWFFVADVIDTFAFFIYLIVMLVSIFSVLVIMPLFV</sequence>
<dbReference type="Gene3D" id="2.70.170.10">
    <property type="entry name" value="Neurotransmitter-gated ion-channel ligand-binding domain"/>
    <property type="match status" value="1"/>
</dbReference>
<evidence type="ECO:0000256" key="5">
    <source>
        <dbReference type="SAM" id="Phobius"/>
    </source>
</evidence>
<reference evidence="8" key="1">
    <citation type="journal article" date="2019" name="bioRxiv">
        <title>The Genome of the Zebra Mussel, Dreissena polymorpha: A Resource for Invasive Species Research.</title>
        <authorList>
            <person name="McCartney M.A."/>
            <person name="Auch B."/>
            <person name="Kono T."/>
            <person name="Mallez S."/>
            <person name="Zhang Y."/>
            <person name="Obille A."/>
            <person name="Becker A."/>
            <person name="Abrahante J.E."/>
            <person name="Garbe J."/>
            <person name="Badalamenti J.P."/>
            <person name="Herman A."/>
            <person name="Mangelson H."/>
            <person name="Liachko I."/>
            <person name="Sullivan S."/>
            <person name="Sone E.D."/>
            <person name="Koren S."/>
            <person name="Silverstein K.A.T."/>
            <person name="Beckman K.B."/>
            <person name="Gohl D.M."/>
        </authorList>
    </citation>
    <scope>NUCLEOTIDE SEQUENCE</scope>
    <source>
        <strain evidence="8">Duluth1</strain>
        <tissue evidence="8">Whole animal</tissue>
    </source>
</reference>
<evidence type="ECO:0000259" key="6">
    <source>
        <dbReference type="Pfam" id="PF02931"/>
    </source>
</evidence>
<dbReference type="Proteomes" id="UP000828390">
    <property type="component" value="Unassembled WGS sequence"/>
</dbReference>
<dbReference type="InterPro" id="IPR036719">
    <property type="entry name" value="Neuro-gated_channel_TM_sf"/>
</dbReference>
<evidence type="ECO:0000256" key="2">
    <source>
        <dbReference type="ARBA" id="ARBA00022692"/>
    </source>
</evidence>
<dbReference type="InterPro" id="IPR038050">
    <property type="entry name" value="Neuro_actylchol_rec"/>
</dbReference>
<dbReference type="InterPro" id="IPR006202">
    <property type="entry name" value="Neur_chan_lig-bd"/>
</dbReference>
<dbReference type="Pfam" id="PF02931">
    <property type="entry name" value="Neur_chan_LBD"/>
    <property type="match status" value="1"/>
</dbReference>
<dbReference type="Gene3D" id="1.20.58.390">
    <property type="entry name" value="Neurotransmitter-gated ion-channel transmembrane domain"/>
    <property type="match status" value="1"/>
</dbReference>
<name>A0A9D4K5P6_DREPO</name>
<reference evidence="8" key="2">
    <citation type="submission" date="2020-11" db="EMBL/GenBank/DDBJ databases">
        <authorList>
            <person name="McCartney M.A."/>
            <person name="Auch B."/>
            <person name="Kono T."/>
            <person name="Mallez S."/>
            <person name="Becker A."/>
            <person name="Gohl D.M."/>
            <person name="Silverstein K.A.T."/>
            <person name="Koren S."/>
            <person name="Bechman K.B."/>
            <person name="Herman A."/>
            <person name="Abrahante J.E."/>
            <person name="Garbe J."/>
        </authorList>
    </citation>
    <scope>NUCLEOTIDE SEQUENCE</scope>
    <source>
        <strain evidence="8">Duluth1</strain>
        <tissue evidence="8">Whole animal</tissue>
    </source>
</reference>
<comment type="subcellular location">
    <subcellularLocation>
        <location evidence="1">Membrane</location>
        <topology evidence="1">Multi-pass membrane protein</topology>
    </subcellularLocation>
</comment>
<keyword evidence="9" id="KW-1185">Reference proteome</keyword>
<evidence type="ECO:0000256" key="3">
    <source>
        <dbReference type="ARBA" id="ARBA00022989"/>
    </source>
</evidence>
<evidence type="ECO:0000313" key="9">
    <source>
        <dbReference type="Proteomes" id="UP000828390"/>
    </source>
</evidence>
<feature type="transmembrane region" description="Helical" evidence="5">
    <location>
        <begin position="164"/>
        <end position="186"/>
    </location>
</feature>
<dbReference type="FunFam" id="2.70.170.10:FF:000028">
    <property type="entry name" value="AcetylCholine Receptor"/>
    <property type="match status" value="1"/>
</dbReference>
<dbReference type="CDD" id="cd19051">
    <property type="entry name" value="LGIC_TM_cation"/>
    <property type="match status" value="1"/>
</dbReference>
<evidence type="ECO:0000259" key="7">
    <source>
        <dbReference type="Pfam" id="PF02932"/>
    </source>
</evidence>
<feature type="transmembrane region" description="Helical" evidence="5">
    <location>
        <begin position="478"/>
        <end position="499"/>
    </location>
</feature>
<dbReference type="InterPro" id="IPR036734">
    <property type="entry name" value="Neur_chan_lig-bd_sf"/>
</dbReference>
<evidence type="ECO:0000313" key="8">
    <source>
        <dbReference type="EMBL" id="KAH3833511.1"/>
    </source>
</evidence>
<dbReference type="AlphaFoldDB" id="A0A9D4K5P6"/>
<feature type="domain" description="Neurotransmitter-gated ion-channel ligand-binding" evidence="6">
    <location>
        <begin position="1"/>
        <end position="162"/>
    </location>
</feature>
<dbReference type="PANTHER" id="PTHR18945">
    <property type="entry name" value="NEUROTRANSMITTER GATED ION CHANNEL"/>
    <property type="match status" value="1"/>
</dbReference>
<protein>
    <submittedName>
        <fullName evidence="8">Uncharacterized protein</fullName>
    </submittedName>
</protein>
<keyword evidence="2 5" id="KW-0812">Transmembrane</keyword>
<proteinExistence type="predicted"/>
<feature type="domain" description="Neurotransmitter-gated ion-channel transmembrane" evidence="7">
    <location>
        <begin position="169"/>
        <end position="487"/>
    </location>
</feature>